<dbReference type="AlphaFoldDB" id="A0A834LZD2"/>
<evidence type="ECO:0000313" key="3">
    <source>
        <dbReference type="EMBL" id="KAF7264827.1"/>
    </source>
</evidence>
<keyword evidence="4" id="KW-1185">Reference proteome</keyword>
<feature type="region of interest" description="Disordered" evidence="1">
    <location>
        <begin position="1"/>
        <end position="61"/>
    </location>
</feature>
<dbReference type="EMBL" id="JAACXV010015853">
    <property type="protein sequence ID" value="KAF7264827.1"/>
    <property type="molecule type" value="Genomic_DNA"/>
</dbReference>
<feature type="compositionally biased region" description="Basic and acidic residues" evidence="1">
    <location>
        <begin position="9"/>
        <end position="20"/>
    </location>
</feature>
<protein>
    <submittedName>
        <fullName evidence="2">Uncharacterized protein</fullName>
    </submittedName>
</protein>
<comment type="caution">
    <text evidence="2">The sequence shown here is derived from an EMBL/GenBank/DDBJ whole genome shotgun (WGS) entry which is preliminary data.</text>
</comment>
<evidence type="ECO:0000256" key="1">
    <source>
        <dbReference type="SAM" id="MobiDB-lite"/>
    </source>
</evidence>
<name>A0A834LZD2_RHYFE</name>
<evidence type="ECO:0000313" key="4">
    <source>
        <dbReference type="Proteomes" id="UP000625711"/>
    </source>
</evidence>
<accession>A0A834LZD2</accession>
<gene>
    <name evidence="3" type="ORF">GWI33_022232</name>
    <name evidence="2" type="ORF">GWI33_022236</name>
</gene>
<feature type="compositionally biased region" description="Basic and acidic residues" evidence="1">
    <location>
        <begin position="32"/>
        <end position="52"/>
    </location>
</feature>
<organism evidence="2 4">
    <name type="scientific">Rhynchophorus ferrugineus</name>
    <name type="common">Red palm weevil</name>
    <name type="synonym">Curculio ferrugineus</name>
    <dbReference type="NCBI Taxonomy" id="354439"/>
    <lineage>
        <taxon>Eukaryota</taxon>
        <taxon>Metazoa</taxon>
        <taxon>Ecdysozoa</taxon>
        <taxon>Arthropoda</taxon>
        <taxon>Hexapoda</taxon>
        <taxon>Insecta</taxon>
        <taxon>Pterygota</taxon>
        <taxon>Neoptera</taxon>
        <taxon>Endopterygota</taxon>
        <taxon>Coleoptera</taxon>
        <taxon>Polyphaga</taxon>
        <taxon>Cucujiformia</taxon>
        <taxon>Curculionidae</taxon>
        <taxon>Dryophthorinae</taxon>
        <taxon>Rhynchophorus</taxon>
    </lineage>
</organism>
<reference evidence="2" key="1">
    <citation type="submission" date="2020-08" db="EMBL/GenBank/DDBJ databases">
        <title>Genome sequencing and assembly of the red palm weevil Rhynchophorus ferrugineus.</title>
        <authorList>
            <person name="Dias G.B."/>
            <person name="Bergman C.M."/>
            <person name="Manee M."/>
        </authorList>
    </citation>
    <scope>NUCLEOTIDE SEQUENCE</scope>
    <source>
        <strain evidence="2">AA-2017</strain>
        <tissue evidence="2">Whole larva</tissue>
    </source>
</reference>
<evidence type="ECO:0000313" key="2">
    <source>
        <dbReference type="EMBL" id="KAF7264823.1"/>
    </source>
</evidence>
<proteinExistence type="predicted"/>
<sequence>MHAGCPQERGGEERRGRGRGEEEENDGGARGSRAEQRPSLFEAKERREKLEETDSISTKNTGPAWILKTLPLVGSVIWRVVGGSGRRWREGRGRRRRRTGGGNVVMSGSVSLTLIY</sequence>
<dbReference type="Proteomes" id="UP000625711">
    <property type="component" value="Unassembled WGS sequence"/>
</dbReference>
<dbReference type="EMBL" id="JAACXV010015855">
    <property type="protein sequence ID" value="KAF7264823.1"/>
    <property type="molecule type" value="Genomic_DNA"/>
</dbReference>